<evidence type="ECO:0000256" key="2">
    <source>
        <dbReference type="SAM" id="MobiDB-lite"/>
    </source>
</evidence>
<feature type="compositionally biased region" description="Polar residues" evidence="2">
    <location>
        <begin position="234"/>
        <end position="248"/>
    </location>
</feature>
<dbReference type="PANTHER" id="PTHR11177">
    <property type="entry name" value="CHITINASE"/>
    <property type="match status" value="1"/>
</dbReference>
<feature type="region of interest" description="Disordered" evidence="2">
    <location>
        <begin position="224"/>
        <end position="248"/>
    </location>
</feature>
<dbReference type="GO" id="GO:0005576">
    <property type="term" value="C:extracellular region"/>
    <property type="evidence" value="ECO:0007669"/>
    <property type="project" value="TreeGrafter"/>
</dbReference>
<sequence length="248" mass="27287">MTYDLHGSWDDHTGHQSPLYVRSGETGNDTYLNVDWAAQYWVQRGAPKEKLNIGMSLYGRTFKLPWGAADSRVGAAAAGAGQAGQYTREAGFLSYYEVCDLLKTGGQKYYITEQKVPYAVKGDLWVGYDDKDSLCIKVDYIKRNGFGGVMVWALDLDDFSGLCGQGKYPLLKAIKDALYHPTSCSSITNQQVQTQAPLQTQPYYPTVYVQQQTTHYPATHAPQATTHIPPAPKATTQIPPVITSGSST</sequence>
<dbReference type="SUPFAM" id="SSF54556">
    <property type="entry name" value="Chitinase insertion domain"/>
    <property type="match status" value="1"/>
</dbReference>
<dbReference type="AlphaFoldDB" id="A0AAE0SB88"/>
<dbReference type="InterPro" id="IPR017853">
    <property type="entry name" value="GH"/>
</dbReference>
<evidence type="ECO:0000313" key="5">
    <source>
        <dbReference type="Proteomes" id="UP001195483"/>
    </source>
</evidence>
<feature type="domain" description="GH18" evidence="3">
    <location>
        <begin position="1"/>
        <end position="181"/>
    </location>
</feature>
<dbReference type="PANTHER" id="PTHR11177:SF317">
    <property type="entry name" value="CHITINASE 12-RELATED"/>
    <property type="match status" value="1"/>
</dbReference>
<evidence type="ECO:0000313" key="4">
    <source>
        <dbReference type="EMBL" id="KAK3588543.1"/>
    </source>
</evidence>
<name>A0AAE0SB88_9BIVA</name>
<gene>
    <name evidence="4" type="ORF">CHS0354_028961</name>
</gene>
<dbReference type="InterPro" id="IPR050314">
    <property type="entry name" value="Glycosyl_Hydrlase_18"/>
</dbReference>
<dbReference type="SMART" id="SM00636">
    <property type="entry name" value="Glyco_18"/>
    <property type="match status" value="1"/>
</dbReference>
<dbReference type="Proteomes" id="UP001195483">
    <property type="component" value="Unassembled WGS sequence"/>
</dbReference>
<dbReference type="Pfam" id="PF00704">
    <property type="entry name" value="Glyco_hydro_18"/>
    <property type="match status" value="1"/>
</dbReference>
<reference evidence="4" key="1">
    <citation type="journal article" date="2021" name="Genome Biol. Evol.">
        <title>A High-Quality Reference Genome for a Parasitic Bivalve with Doubly Uniparental Inheritance (Bivalvia: Unionida).</title>
        <authorList>
            <person name="Smith C.H."/>
        </authorList>
    </citation>
    <scope>NUCLEOTIDE SEQUENCE</scope>
    <source>
        <strain evidence="4">CHS0354</strain>
    </source>
</reference>
<proteinExistence type="predicted"/>
<dbReference type="Gene3D" id="3.10.50.10">
    <property type="match status" value="1"/>
</dbReference>
<dbReference type="GO" id="GO:0004568">
    <property type="term" value="F:chitinase activity"/>
    <property type="evidence" value="ECO:0007669"/>
    <property type="project" value="TreeGrafter"/>
</dbReference>
<accession>A0AAE0SB88</accession>
<protein>
    <recommendedName>
        <fullName evidence="3">GH18 domain-containing protein</fullName>
    </recommendedName>
</protein>
<evidence type="ECO:0000256" key="1">
    <source>
        <dbReference type="ARBA" id="ARBA00023157"/>
    </source>
</evidence>
<dbReference type="GO" id="GO:0005975">
    <property type="term" value="P:carbohydrate metabolic process"/>
    <property type="evidence" value="ECO:0007669"/>
    <property type="project" value="InterPro"/>
</dbReference>
<dbReference type="FunFam" id="3.10.50.10:FF:000001">
    <property type="entry name" value="Chitinase 3-like 1"/>
    <property type="match status" value="1"/>
</dbReference>
<dbReference type="InterPro" id="IPR001223">
    <property type="entry name" value="Glyco_hydro18_cat"/>
</dbReference>
<reference evidence="4" key="2">
    <citation type="journal article" date="2021" name="Genome Biol. Evol.">
        <title>Developing a high-quality reference genome for a parasitic bivalve with doubly uniparental inheritance (Bivalvia: Unionida).</title>
        <authorList>
            <person name="Smith C.H."/>
        </authorList>
    </citation>
    <scope>NUCLEOTIDE SEQUENCE</scope>
    <source>
        <strain evidence="4">CHS0354</strain>
        <tissue evidence="4">Mantle</tissue>
    </source>
</reference>
<dbReference type="SUPFAM" id="SSF51445">
    <property type="entry name" value="(Trans)glycosidases"/>
    <property type="match status" value="1"/>
</dbReference>
<dbReference type="Gene3D" id="3.20.20.80">
    <property type="entry name" value="Glycosidases"/>
    <property type="match status" value="1"/>
</dbReference>
<comment type="caution">
    <text evidence="4">The sequence shown here is derived from an EMBL/GenBank/DDBJ whole genome shotgun (WGS) entry which is preliminary data.</text>
</comment>
<dbReference type="PROSITE" id="PS51910">
    <property type="entry name" value="GH18_2"/>
    <property type="match status" value="1"/>
</dbReference>
<dbReference type="GO" id="GO:0008061">
    <property type="term" value="F:chitin binding"/>
    <property type="evidence" value="ECO:0007669"/>
    <property type="project" value="InterPro"/>
</dbReference>
<dbReference type="InterPro" id="IPR029070">
    <property type="entry name" value="Chitinase_insertion_sf"/>
</dbReference>
<organism evidence="4 5">
    <name type="scientific">Potamilus streckersoni</name>
    <dbReference type="NCBI Taxonomy" id="2493646"/>
    <lineage>
        <taxon>Eukaryota</taxon>
        <taxon>Metazoa</taxon>
        <taxon>Spiralia</taxon>
        <taxon>Lophotrochozoa</taxon>
        <taxon>Mollusca</taxon>
        <taxon>Bivalvia</taxon>
        <taxon>Autobranchia</taxon>
        <taxon>Heteroconchia</taxon>
        <taxon>Palaeoheterodonta</taxon>
        <taxon>Unionida</taxon>
        <taxon>Unionoidea</taxon>
        <taxon>Unionidae</taxon>
        <taxon>Ambleminae</taxon>
        <taxon>Lampsilini</taxon>
        <taxon>Potamilus</taxon>
    </lineage>
</organism>
<dbReference type="EMBL" id="JAEAOA010001736">
    <property type="protein sequence ID" value="KAK3588543.1"/>
    <property type="molecule type" value="Genomic_DNA"/>
</dbReference>
<evidence type="ECO:0000259" key="3">
    <source>
        <dbReference type="PROSITE" id="PS51910"/>
    </source>
</evidence>
<keyword evidence="1" id="KW-1015">Disulfide bond</keyword>
<dbReference type="GO" id="GO:0006032">
    <property type="term" value="P:chitin catabolic process"/>
    <property type="evidence" value="ECO:0007669"/>
    <property type="project" value="TreeGrafter"/>
</dbReference>
<reference evidence="4" key="3">
    <citation type="submission" date="2023-05" db="EMBL/GenBank/DDBJ databases">
        <authorList>
            <person name="Smith C.H."/>
        </authorList>
    </citation>
    <scope>NUCLEOTIDE SEQUENCE</scope>
    <source>
        <strain evidence="4">CHS0354</strain>
        <tissue evidence="4">Mantle</tissue>
    </source>
</reference>
<keyword evidence="5" id="KW-1185">Reference proteome</keyword>
<dbReference type="InterPro" id="IPR011583">
    <property type="entry name" value="Chitinase_II/V-like_cat"/>
</dbReference>